<name>B9YDR2_9FIRM</name>
<dbReference type="GO" id="GO:0003677">
    <property type="term" value="F:DNA binding"/>
    <property type="evidence" value="ECO:0007669"/>
    <property type="project" value="UniProtKB-KW"/>
</dbReference>
<protein>
    <submittedName>
        <fullName evidence="2">DNA-binding helix-turn-helix protein</fullName>
    </submittedName>
</protein>
<feature type="domain" description="HTH cro/C1-type" evidence="1">
    <location>
        <begin position="10"/>
        <end position="65"/>
    </location>
</feature>
<dbReference type="Gene3D" id="1.25.40.10">
    <property type="entry name" value="Tetratricopeptide repeat domain"/>
    <property type="match status" value="1"/>
</dbReference>
<keyword evidence="2" id="KW-0238">DNA-binding</keyword>
<gene>
    <name evidence="2" type="ORF">HOLDEFILI_03985</name>
</gene>
<evidence type="ECO:0000313" key="2">
    <source>
        <dbReference type="EMBL" id="EEF65881.1"/>
    </source>
</evidence>
<organism evidence="2 3">
    <name type="scientific">Holdemania filiformis DSM 12042</name>
    <dbReference type="NCBI Taxonomy" id="545696"/>
    <lineage>
        <taxon>Bacteria</taxon>
        <taxon>Bacillati</taxon>
        <taxon>Bacillota</taxon>
        <taxon>Erysipelotrichia</taxon>
        <taxon>Erysipelotrichales</taxon>
        <taxon>Erysipelotrichaceae</taxon>
        <taxon>Holdemania</taxon>
    </lineage>
</organism>
<accession>B9YDR2</accession>
<dbReference type="InterPro" id="IPR010982">
    <property type="entry name" value="Lambda_DNA-bd_dom_sf"/>
</dbReference>
<dbReference type="SUPFAM" id="SSF47413">
    <property type="entry name" value="lambda repressor-like DNA-binding domains"/>
    <property type="match status" value="1"/>
</dbReference>
<dbReference type="Gene3D" id="1.10.260.40">
    <property type="entry name" value="lambda repressor-like DNA-binding domains"/>
    <property type="match status" value="1"/>
</dbReference>
<dbReference type="AlphaFoldDB" id="B9YDR2"/>
<dbReference type="SUPFAM" id="SSF48452">
    <property type="entry name" value="TPR-like"/>
    <property type="match status" value="1"/>
</dbReference>
<dbReference type="STRING" id="545696.HOLDEFILI_03985"/>
<dbReference type="Pfam" id="PF01381">
    <property type="entry name" value="HTH_3"/>
    <property type="match status" value="1"/>
</dbReference>
<dbReference type="InterPro" id="IPR011990">
    <property type="entry name" value="TPR-like_helical_dom_sf"/>
</dbReference>
<dbReference type="SMART" id="SM00530">
    <property type="entry name" value="HTH_XRE"/>
    <property type="match status" value="1"/>
</dbReference>
<evidence type="ECO:0000259" key="1">
    <source>
        <dbReference type="PROSITE" id="PS50943"/>
    </source>
</evidence>
<dbReference type="Proteomes" id="UP000005950">
    <property type="component" value="Unassembled WGS sequence"/>
</dbReference>
<dbReference type="CDD" id="cd00093">
    <property type="entry name" value="HTH_XRE"/>
    <property type="match status" value="1"/>
</dbReference>
<dbReference type="PROSITE" id="PS50943">
    <property type="entry name" value="HTH_CROC1"/>
    <property type="match status" value="1"/>
</dbReference>
<dbReference type="HOGENOM" id="CLU_686575_0_0_9"/>
<proteinExistence type="predicted"/>
<dbReference type="EMBL" id="ACCF01000250">
    <property type="protein sequence ID" value="EEF65881.1"/>
    <property type="molecule type" value="Genomic_DNA"/>
</dbReference>
<evidence type="ECO:0000313" key="3">
    <source>
        <dbReference type="Proteomes" id="UP000005950"/>
    </source>
</evidence>
<reference evidence="2 3" key="1">
    <citation type="submission" date="2008-12" db="EMBL/GenBank/DDBJ databases">
        <authorList>
            <person name="Fulton L."/>
            <person name="Clifton S."/>
            <person name="Fulton B."/>
            <person name="Xu J."/>
            <person name="Minx P."/>
            <person name="Pepin K.H."/>
            <person name="Johnson M."/>
            <person name="Bhonagiri V."/>
            <person name="Nash W.E."/>
            <person name="Mardis E.R."/>
            <person name="Wilson R.K."/>
        </authorList>
    </citation>
    <scope>NUCLEOTIDE SEQUENCE [LARGE SCALE GENOMIC DNA]</scope>
    <source>
        <strain evidence="2 3">DSM 12042</strain>
    </source>
</reference>
<reference evidence="2 3" key="2">
    <citation type="submission" date="2009-02" db="EMBL/GenBank/DDBJ databases">
        <title>Draft genome sequence of Holdemania filiformis DSM 12042.</title>
        <authorList>
            <person name="Sudarsanam P."/>
            <person name="Ley R."/>
            <person name="Guruge J."/>
            <person name="Turnbaugh P.J."/>
            <person name="Mahowald M."/>
            <person name="Liep D."/>
            <person name="Gordon J."/>
        </authorList>
    </citation>
    <scope>NUCLEOTIDE SEQUENCE [LARGE SCALE GENOMIC DNA]</scope>
    <source>
        <strain evidence="2 3">DSM 12042</strain>
    </source>
</reference>
<dbReference type="OrthoDB" id="1652225at2"/>
<sequence>MMMKIPGILIRISRMDQSRKLTDLAFQCHISASYLSQIETGKAQPDPQILRQLAKALDLDYTIDQNWLLPARQRLDQFIRTALLSDLDAAREQALNLQRLRKRYVASPLALDYHLAFFVYAIMIKKQRGFSQQKRLLTSIRESFSDTQAALFELACGISDLSQDLIEAEIHLHRCLKINSEPLFNALGHYYASLLYFKKGKSLLASEHCANASRMFNQANCYPFLIYCHIQYAAILAMQEYDRPAAILTSMLESKTLNLMSGTRSVILCKLGYCCINHGRYEQAEAVLERFGDIPHPSEELDFLRCLLKYKKGEIGLMKNQIPADKSYSEPISDLMKVMKAAADQDPRRDKLLITLLKQGRKKLDQHQKRFYLMLLIDYYDEKRSYAKKCQCLQRLAELLQGGEL</sequence>
<comment type="caution">
    <text evidence="2">The sequence shown here is derived from an EMBL/GenBank/DDBJ whole genome shotgun (WGS) entry which is preliminary data.</text>
</comment>
<dbReference type="InterPro" id="IPR001387">
    <property type="entry name" value="Cro/C1-type_HTH"/>
</dbReference>